<dbReference type="PRINTS" id="PR00237">
    <property type="entry name" value="GPCRRHODOPSN"/>
</dbReference>
<comment type="subcellular location">
    <subcellularLocation>
        <location evidence="1">Cell membrane</location>
        <topology evidence="1">Multi-pass membrane protein</topology>
    </subcellularLocation>
</comment>
<evidence type="ECO:0000256" key="10">
    <source>
        <dbReference type="SAM" id="Phobius"/>
    </source>
</evidence>
<name>A0A9X6NAD1_HYPEX</name>
<keyword evidence="7" id="KW-0675">Receptor</keyword>
<dbReference type="EMBL" id="MTYJ01000202">
    <property type="protein sequence ID" value="OWA50760.1"/>
    <property type="molecule type" value="Genomic_DNA"/>
</dbReference>
<dbReference type="CDD" id="cd00637">
    <property type="entry name" value="7tm_classA_rhodopsin-like"/>
    <property type="match status" value="1"/>
</dbReference>
<feature type="domain" description="G-protein coupled receptors family 1 profile" evidence="11">
    <location>
        <begin position="50"/>
        <end position="329"/>
    </location>
</feature>
<feature type="transmembrane region" description="Helical" evidence="10">
    <location>
        <begin position="109"/>
        <end position="129"/>
    </location>
</feature>
<accession>A0A9X6NAD1</accession>
<organism evidence="12 13">
    <name type="scientific">Hypsibius exemplaris</name>
    <name type="common">Freshwater tardigrade</name>
    <dbReference type="NCBI Taxonomy" id="2072580"/>
    <lineage>
        <taxon>Eukaryota</taxon>
        <taxon>Metazoa</taxon>
        <taxon>Ecdysozoa</taxon>
        <taxon>Tardigrada</taxon>
        <taxon>Eutardigrada</taxon>
        <taxon>Parachela</taxon>
        <taxon>Hypsibioidea</taxon>
        <taxon>Hypsibiidae</taxon>
        <taxon>Hypsibius</taxon>
    </lineage>
</organism>
<feature type="transmembrane region" description="Helical" evidence="10">
    <location>
        <begin position="273"/>
        <end position="293"/>
    </location>
</feature>
<feature type="transmembrane region" description="Helical" evidence="10">
    <location>
        <begin position="70"/>
        <end position="89"/>
    </location>
</feature>
<dbReference type="PROSITE" id="PS50262">
    <property type="entry name" value="G_PROTEIN_RECEP_F1_2"/>
    <property type="match status" value="1"/>
</dbReference>
<keyword evidence="6 10" id="KW-0472">Membrane</keyword>
<comment type="caution">
    <text evidence="12">The sequence shown here is derived from an EMBL/GenBank/DDBJ whole genome shotgun (WGS) entry which is preliminary data.</text>
</comment>
<keyword evidence="5" id="KW-0297">G-protein coupled receptor</keyword>
<feature type="transmembrane region" description="Helical" evidence="10">
    <location>
        <begin position="36"/>
        <end position="58"/>
    </location>
</feature>
<dbReference type="InterPro" id="IPR000276">
    <property type="entry name" value="GPCR_Rhodpsn"/>
</dbReference>
<evidence type="ECO:0000256" key="1">
    <source>
        <dbReference type="ARBA" id="ARBA00004651"/>
    </source>
</evidence>
<dbReference type="AlphaFoldDB" id="A0A9X6NAD1"/>
<evidence type="ECO:0000313" key="13">
    <source>
        <dbReference type="Proteomes" id="UP000192578"/>
    </source>
</evidence>
<evidence type="ECO:0000259" key="11">
    <source>
        <dbReference type="PROSITE" id="PS50262"/>
    </source>
</evidence>
<dbReference type="OrthoDB" id="10563722at2759"/>
<dbReference type="Proteomes" id="UP000192578">
    <property type="component" value="Unassembled WGS sequence"/>
</dbReference>
<sequence>MALTDAFLIEVIGGNVSNNASTVNGTSDPTANWTKLSSVSVAIMASSFFSEILVLLTFLRHESLRTAFNIYLICLLVFDLANTCAFLPIQIVSDLYSSWWMGPGLCNLYIYEMWVLQAGMCNFHLLFTLNRIWAVTFPISYRTRHSKRVAVLSALAMLAYVHCLVLPGVILDALYYREPIEADGCLLNTAAQPIWSMAIQIVVFDIPMVIIILAYPIICYRTVGLQGAARGRVRKLRVANLSTNSGTVSMAGAVVGLKMTLRQRLRRMRKGRGPAFIVLTLMTLCALICYVPNQVYFTYVIFFGDDWPDLLRVGNILFALAGVADPLFLVLSLNDLRKKLTKMCRC</sequence>
<dbReference type="PANTHER" id="PTHR24246">
    <property type="entry name" value="OLFACTORY RECEPTOR AND ADENOSINE RECEPTOR"/>
    <property type="match status" value="1"/>
</dbReference>
<dbReference type="PANTHER" id="PTHR24246:SF27">
    <property type="entry name" value="ADENOSINE RECEPTOR, ISOFORM A"/>
    <property type="match status" value="1"/>
</dbReference>
<evidence type="ECO:0000313" key="12">
    <source>
        <dbReference type="EMBL" id="OWA50760.1"/>
    </source>
</evidence>
<dbReference type="GO" id="GO:0004930">
    <property type="term" value="F:G protein-coupled receptor activity"/>
    <property type="evidence" value="ECO:0007669"/>
    <property type="project" value="UniProtKB-KW"/>
</dbReference>
<feature type="transmembrane region" description="Helical" evidence="10">
    <location>
        <begin position="313"/>
        <end position="333"/>
    </location>
</feature>
<keyword evidence="2" id="KW-1003">Cell membrane</keyword>
<feature type="transmembrane region" description="Helical" evidence="10">
    <location>
        <begin position="149"/>
        <end position="174"/>
    </location>
</feature>
<proteinExistence type="predicted"/>
<keyword evidence="3 10" id="KW-0812">Transmembrane</keyword>
<keyword evidence="8" id="KW-0325">Glycoprotein</keyword>
<dbReference type="SUPFAM" id="SSF81321">
    <property type="entry name" value="Family A G protein-coupled receptor-like"/>
    <property type="match status" value="1"/>
</dbReference>
<keyword evidence="9" id="KW-0807">Transducer</keyword>
<dbReference type="GO" id="GO:0005886">
    <property type="term" value="C:plasma membrane"/>
    <property type="evidence" value="ECO:0007669"/>
    <property type="project" value="UniProtKB-SubCell"/>
</dbReference>
<protein>
    <recommendedName>
        <fullName evidence="11">G-protein coupled receptors family 1 profile domain-containing protein</fullName>
    </recommendedName>
</protein>
<dbReference type="InterPro" id="IPR017452">
    <property type="entry name" value="GPCR_Rhodpsn_7TM"/>
</dbReference>
<reference evidence="13" key="1">
    <citation type="submission" date="2017-01" db="EMBL/GenBank/DDBJ databases">
        <title>Comparative genomics of anhydrobiosis in the tardigrade Hypsibius dujardini.</title>
        <authorList>
            <person name="Yoshida Y."/>
            <person name="Koutsovoulos G."/>
            <person name="Laetsch D."/>
            <person name="Stevens L."/>
            <person name="Kumar S."/>
            <person name="Horikawa D."/>
            <person name="Ishino K."/>
            <person name="Komine S."/>
            <person name="Tomita M."/>
            <person name="Blaxter M."/>
            <person name="Arakawa K."/>
        </authorList>
    </citation>
    <scope>NUCLEOTIDE SEQUENCE [LARGE SCALE GENOMIC DNA]</scope>
    <source>
        <strain evidence="13">Z151</strain>
    </source>
</reference>
<evidence type="ECO:0000256" key="7">
    <source>
        <dbReference type="ARBA" id="ARBA00023170"/>
    </source>
</evidence>
<keyword evidence="4 10" id="KW-1133">Transmembrane helix</keyword>
<dbReference type="Gene3D" id="1.20.1070.10">
    <property type="entry name" value="Rhodopsin 7-helix transmembrane proteins"/>
    <property type="match status" value="1"/>
</dbReference>
<keyword evidence="13" id="KW-1185">Reference proteome</keyword>
<evidence type="ECO:0000256" key="3">
    <source>
        <dbReference type="ARBA" id="ARBA00022692"/>
    </source>
</evidence>
<gene>
    <name evidence="12" type="ORF">BV898_15266</name>
</gene>
<evidence type="ECO:0000256" key="5">
    <source>
        <dbReference type="ARBA" id="ARBA00023040"/>
    </source>
</evidence>
<evidence type="ECO:0000256" key="2">
    <source>
        <dbReference type="ARBA" id="ARBA00022475"/>
    </source>
</evidence>
<feature type="transmembrane region" description="Helical" evidence="10">
    <location>
        <begin position="194"/>
        <end position="218"/>
    </location>
</feature>
<evidence type="ECO:0000256" key="8">
    <source>
        <dbReference type="ARBA" id="ARBA00023180"/>
    </source>
</evidence>
<evidence type="ECO:0000256" key="9">
    <source>
        <dbReference type="ARBA" id="ARBA00023224"/>
    </source>
</evidence>
<dbReference type="Pfam" id="PF00001">
    <property type="entry name" value="7tm_1"/>
    <property type="match status" value="1"/>
</dbReference>
<evidence type="ECO:0000256" key="6">
    <source>
        <dbReference type="ARBA" id="ARBA00023136"/>
    </source>
</evidence>
<evidence type="ECO:0000256" key="4">
    <source>
        <dbReference type="ARBA" id="ARBA00022989"/>
    </source>
</evidence>